<proteinExistence type="predicted"/>
<sequence length="66" mass="7253">MEKITCDKIHREHTLIRVLGITSLTILILAGVASAAPFAYVTNLGDLGLTQLKCRKLDIFINILMA</sequence>
<keyword evidence="3" id="KW-1185">Reference proteome</keyword>
<dbReference type="PATRIC" id="fig|1434108.4.peg.1878"/>
<evidence type="ECO:0000313" key="3">
    <source>
        <dbReference type="Proteomes" id="UP000033033"/>
    </source>
</evidence>
<feature type="transmembrane region" description="Helical" evidence="1">
    <location>
        <begin position="18"/>
        <end position="40"/>
    </location>
</feature>
<name>A0A0E3QT37_METBA</name>
<evidence type="ECO:0000313" key="2">
    <source>
        <dbReference type="EMBL" id="AKB54495.1"/>
    </source>
</evidence>
<keyword evidence="1" id="KW-0472">Membrane</keyword>
<accession>A0A0E3QT37</accession>
<organism evidence="2 3">
    <name type="scientific">Methanosarcina barkeri MS</name>
    <dbReference type="NCBI Taxonomy" id="1434108"/>
    <lineage>
        <taxon>Archaea</taxon>
        <taxon>Methanobacteriati</taxon>
        <taxon>Methanobacteriota</taxon>
        <taxon>Stenosarchaea group</taxon>
        <taxon>Methanomicrobia</taxon>
        <taxon>Methanosarcinales</taxon>
        <taxon>Methanosarcinaceae</taxon>
        <taxon>Methanosarcina</taxon>
    </lineage>
</organism>
<reference evidence="2 3" key="1">
    <citation type="submission" date="2014-07" db="EMBL/GenBank/DDBJ databases">
        <title>Methanogenic archaea and the global carbon cycle.</title>
        <authorList>
            <person name="Henriksen J.R."/>
            <person name="Luke J."/>
            <person name="Reinhart S."/>
            <person name="Benedict M.N."/>
            <person name="Youngblut N.D."/>
            <person name="Metcalf M.E."/>
            <person name="Whitaker R.J."/>
            <person name="Metcalf W.W."/>
        </authorList>
    </citation>
    <scope>NUCLEOTIDE SEQUENCE [LARGE SCALE GENOMIC DNA]</scope>
    <source>
        <strain evidence="2 3">MS</strain>
    </source>
</reference>
<protein>
    <submittedName>
        <fullName evidence="2">Uncharacterized protein</fullName>
    </submittedName>
</protein>
<keyword evidence="1" id="KW-1133">Transmembrane helix</keyword>
<dbReference type="HOGENOM" id="CLU_2820796_0_0_2"/>
<dbReference type="AlphaFoldDB" id="A0A0E3QT37"/>
<dbReference type="KEGG" id="mby:MSBRM_1497"/>
<gene>
    <name evidence="2" type="ORF">MSBRM_1497</name>
</gene>
<evidence type="ECO:0000256" key="1">
    <source>
        <dbReference type="SAM" id="Phobius"/>
    </source>
</evidence>
<keyword evidence="1" id="KW-0812">Transmembrane</keyword>
<dbReference type="Proteomes" id="UP000033033">
    <property type="component" value="Chromosome"/>
</dbReference>
<dbReference type="STRING" id="1434108.MSBRM_1497"/>
<dbReference type="EMBL" id="CP009528">
    <property type="protein sequence ID" value="AKB54495.1"/>
    <property type="molecule type" value="Genomic_DNA"/>
</dbReference>